<evidence type="ECO:0000259" key="1">
    <source>
        <dbReference type="Pfam" id="PF00561"/>
    </source>
</evidence>
<dbReference type="InterPro" id="IPR000073">
    <property type="entry name" value="AB_hydrolase_1"/>
</dbReference>
<accession>X0YK85</accession>
<gene>
    <name evidence="2" type="ORF">S01H1_80406</name>
</gene>
<organism evidence="2">
    <name type="scientific">marine sediment metagenome</name>
    <dbReference type="NCBI Taxonomy" id="412755"/>
    <lineage>
        <taxon>unclassified sequences</taxon>
        <taxon>metagenomes</taxon>
        <taxon>ecological metagenomes</taxon>
    </lineage>
</organism>
<dbReference type="AlphaFoldDB" id="X0YK85"/>
<dbReference type="PANTHER" id="PTHR43798">
    <property type="entry name" value="MONOACYLGLYCEROL LIPASE"/>
    <property type="match status" value="1"/>
</dbReference>
<comment type="caution">
    <text evidence="2">The sequence shown here is derived from an EMBL/GenBank/DDBJ whole genome shotgun (WGS) entry which is preliminary data.</text>
</comment>
<dbReference type="Pfam" id="PF00561">
    <property type="entry name" value="Abhydrolase_1"/>
    <property type="match status" value="1"/>
</dbReference>
<dbReference type="PRINTS" id="PR00111">
    <property type="entry name" value="ABHYDROLASE"/>
</dbReference>
<sequence>EQPAIIVDSAISADGNAIHYQVQGQGKPALIFIHGWCCDRSYWDAQLPYFAQKYKVVAIDLAGHGESGLDRKEWTMGAFGEDVVAVVNKLDLDQVVLIGHSMGGFVILEAARRIPERVIGLVGVDTLQNFEGKFTQEQIDDWFTPLRANFVEGANNFVRTMFTPEANSALVEKIATDMSSAPPTVGLSALEGYVHFQNNEIIQVLQEVQAPITCINAEL</sequence>
<protein>
    <recommendedName>
        <fullName evidence="1">AB hydrolase-1 domain-containing protein</fullName>
    </recommendedName>
</protein>
<proteinExistence type="predicted"/>
<feature type="domain" description="AB hydrolase-1" evidence="1">
    <location>
        <begin position="28"/>
        <end position="200"/>
    </location>
</feature>
<name>X0YK85_9ZZZZ</name>
<dbReference type="SUPFAM" id="SSF53474">
    <property type="entry name" value="alpha/beta-Hydrolases"/>
    <property type="match status" value="1"/>
</dbReference>
<feature type="non-terminal residue" evidence="2">
    <location>
        <position position="1"/>
    </location>
</feature>
<dbReference type="EMBL" id="BARS01054294">
    <property type="protein sequence ID" value="GAG47457.1"/>
    <property type="molecule type" value="Genomic_DNA"/>
</dbReference>
<dbReference type="Gene3D" id="3.40.50.1820">
    <property type="entry name" value="alpha/beta hydrolase"/>
    <property type="match status" value="1"/>
</dbReference>
<dbReference type="InterPro" id="IPR050266">
    <property type="entry name" value="AB_hydrolase_sf"/>
</dbReference>
<dbReference type="InterPro" id="IPR029058">
    <property type="entry name" value="AB_hydrolase_fold"/>
</dbReference>
<feature type="non-terminal residue" evidence="2">
    <location>
        <position position="219"/>
    </location>
</feature>
<evidence type="ECO:0000313" key="2">
    <source>
        <dbReference type="EMBL" id="GAG47457.1"/>
    </source>
</evidence>
<reference evidence="2" key="1">
    <citation type="journal article" date="2014" name="Front. Microbiol.">
        <title>High frequency of phylogenetically diverse reductive dehalogenase-homologous genes in deep subseafloor sedimentary metagenomes.</title>
        <authorList>
            <person name="Kawai M."/>
            <person name="Futagami T."/>
            <person name="Toyoda A."/>
            <person name="Takaki Y."/>
            <person name="Nishi S."/>
            <person name="Hori S."/>
            <person name="Arai W."/>
            <person name="Tsubouchi T."/>
            <person name="Morono Y."/>
            <person name="Uchiyama I."/>
            <person name="Ito T."/>
            <person name="Fujiyama A."/>
            <person name="Inagaki F."/>
            <person name="Takami H."/>
        </authorList>
    </citation>
    <scope>NUCLEOTIDE SEQUENCE</scope>
    <source>
        <strain evidence="2">Expedition CK06-06</strain>
    </source>
</reference>